<gene>
    <name evidence="1" type="ORF">QFC20_004702</name>
</gene>
<accession>A0ACC2VX25</accession>
<proteinExistence type="predicted"/>
<evidence type="ECO:0000313" key="1">
    <source>
        <dbReference type="EMBL" id="KAJ9103698.1"/>
    </source>
</evidence>
<protein>
    <submittedName>
        <fullName evidence="1">Uncharacterized protein</fullName>
    </submittedName>
</protein>
<organism evidence="1 2">
    <name type="scientific">Naganishia adeliensis</name>
    <dbReference type="NCBI Taxonomy" id="92952"/>
    <lineage>
        <taxon>Eukaryota</taxon>
        <taxon>Fungi</taxon>
        <taxon>Dikarya</taxon>
        <taxon>Basidiomycota</taxon>
        <taxon>Agaricomycotina</taxon>
        <taxon>Tremellomycetes</taxon>
        <taxon>Filobasidiales</taxon>
        <taxon>Filobasidiaceae</taxon>
        <taxon>Naganishia</taxon>
    </lineage>
</organism>
<comment type="caution">
    <text evidence="1">The sequence shown here is derived from an EMBL/GenBank/DDBJ whole genome shotgun (WGS) entry which is preliminary data.</text>
</comment>
<reference evidence="1" key="1">
    <citation type="submission" date="2023-04" db="EMBL/GenBank/DDBJ databases">
        <title>Draft Genome sequencing of Naganishia species isolated from polar environments using Oxford Nanopore Technology.</title>
        <authorList>
            <person name="Leo P."/>
            <person name="Venkateswaran K."/>
        </authorList>
    </citation>
    <scope>NUCLEOTIDE SEQUENCE</scope>
    <source>
        <strain evidence="1">MNA-CCFEE 5262</strain>
    </source>
</reference>
<evidence type="ECO:0000313" key="2">
    <source>
        <dbReference type="Proteomes" id="UP001230649"/>
    </source>
</evidence>
<sequence>MKVFSTLVALASLAATALAQSMSIDTPAAVVQCQPVALTWRGGTPPYFLSIIPGGQVSAAALIDFGQLSGTTLTWTANITAGTSITLKLTDSTGSTVYSSPITILSSSNSACIGGGAAVSQSSVASSASSAATTTVGSTTASSAAPSTTSAAAGGSSSASSSAVAATSSAASAATSRPASASSAASSAVAGVSSAASSAAAAATSAASGAEKLVVSGLGAFLLSAVGIVML</sequence>
<name>A0ACC2VX25_9TREE</name>
<keyword evidence="2" id="KW-1185">Reference proteome</keyword>
<dbReference type="Proteomes" id="UP001230649">
    <property type="component" value="Unassembled WGS sequence"/>
</dbReference>
<dbReference type="EMBL" id="JASBWS010000057">
    <property type="protein sequence ID" value="KAJ9103698.1"/>
    <property type="molecule type" value="Genomic_DNA"/>
</dbReference>